<accession>A0A246BP59</accession>
<protein>
    <submittedName>
        <fullName evidence="2">Uncharacterized protein</fullName>
    </submittedName>
</protein>
<dbReference type="RefSeq" id="WP_088247275.1">
    <property type="nucleotide sequence ID" value="NZ_BNAM01000011.1"/>
</dbReference>
<evidence type="ECO:0000313" key="3">
    <source>
        <dbReference type="Proteomes" id="UP000197208"/>
    </source>
</evidence>
<gene>
    <name evidence="2" type="ORF">CBQ26_03945</name>
</gene>
<dbReference type="EMBL" id="NHMK01000009">
    <property type="protein sequence ID" value="OWL97456.1"/>
    <property type="molecule type" value="Genomic_DNA"/>
</dbReference>
<name>A0A246BP59_9DEIO</name>
<evidence type="ECO:0000256" key="1">
    <source>
        <dbReference type="SAM" id="SignalP"/>
    </source>
</evidence>
<sequence>MVTRRTALGALLGTLLWNAGAAGVLPAGRSAPADPWPAAPVLTRLFRLPAGRADAQALIATLDLTVAQVWELRRLAGSETLSASAPDSGTARAKIAATNAEKDRKVRLLLGADYARFREWVRAWWRNQLRRP</sequence>
<keyword evidence="3" id="KW-1185">Reference proteome</keyword>
<dbReference type="OrthoDB" id="72458at2"/>
<feature type="signal peptide" evidence="1">
    <location>
        <begin position="1"/>
        <end position="21"/>
    </location>
</feature>
<proteinExistence type="predicted"/>
<dbReference type="AlphaFoldDB" id="A0A246BP59"/>
<keyword evidence="1" id="KW-0732">Signal</keyword>
<feature type="chain" id="PRO_5013054824" evidence="1">
    <location>
        <begin position="22"/>
        <end position="132"/>
    </location>
</feature>
<dbReference type="Proteomes" id="UP000197208">
    <property type="component" value="Unassembled WGS sequence"/>
</dbReference>
<reference evidence="2 3" key="1">
    <citation type="submission" date="2017-05" db="EMBL/GenBank/DDBJ databases">
        <title>De novo genome assembly of Deniococcus indicus strain DR1.</title>
        <authorList>
            <person name="Chauhan D."/>
            <person name="Yennamalli R.M."/>
            <person name="Priyadarshini R."/>
        </authorList>
    </citation>
    <scope>NUCLEOTIDE SEQUENCE [LARGE SCALE GENOMIC DNA]</scope>
    <source>
        <strain evidence="2 3">DR1</strain>
    </source>
</reference>
<evidence type="ECO:0000313" key="2">
    <source>
        <dbReference type="EMBL" id="OWL97456.1"/>
    </source>
</evidence>
<comment type="caution">
    <text evidence="2">The sequence shown here is derived from an EMBL/GenBank/DDBJ whole genome shotgun (WGS) entry which is preliminary data.</text>
</comment>
<organism evidence="2 3">
    <name type="scientific">Deinococcus indicus</name>
    <dbReference type="NCBI Taxonomy" id="223556"/>
    <lineage>
        <taxon>Bacteria</taxon>
        <taxon>Thermotogati</taxon>
        <taxon>Deinococcota</taxon>
        <taxon>Deinococci</taxon>
        <taxon>Deinococcales</taxon>
        <taxon>Deinococcaceae</taxon>
        <taxon>Deinococcus</taxon>
    </lineage>
</organism>